<dbReference type="Gene3D" id="1.25.40.90">
    <property type="match status" value="1"/>
</dbReference>
<evidence type="ECO:0000313" key="10">
    <source>
        <dbReference type="EMBL" id="KAG6491204.1"/>
    </source>
</evidence>
<keyword evidence="8" id="KW-0968">Cytoplasmic vesicle</keyword>
<dbReference type="GO" id="GO:0005545">
    <property type="term" value="F:1-phosphatidylinositol binding"/>
    <property type="evidence" value="ECO:0007669"/>
    <property type="project" value="InterPro"/>
</dbReference>
<dbReference type="Pfam" id="PF07651">
    <property type="entry name" value="ANTH"/>
    <property type="match status" value="2"/>
</dbReference>
<dbReference type="GO" id="GO:0005546">
    <property type="term" value="F:phosphatidylinositol-4,5-bisphosphate binding"/>
    <property type="evidence" value="ECO:0007669"/>
    <property type="project" value="TreeGrafter"/>
</dbReference>
<organism evidence="10 11">
    <name type="scientific">Zingiber officinale</name>
    <name type="common">Ginger</name>
    <name type="synonym">Amomum zingiber</name>
    <dbReference type="NCBI Taxonomy" id="94328"/>
    <lineage>
        <taxon>Eukaryota</taxon>
        <taxon>Viridiplantae</taxon>
        <taxon>Streptophyta</taxon>
        <taxon>Embryophyta</taxon>
        <taxon>Tracheophyta</taxon>
        <taxon>Spermatophyta</taxon>
        <taxon>Magnoliopsida</taxon>
        <taxon>Liliopsida</taxon>
        <taxon>Zingiberales</taxon>
        <taxon>Zingiberaceae</taxon>
        <taxon>Zingiber</taxon>
    </lineage>
</organism>
<dbReference type="Gene3D" id="1.20.58.150">
    <property type="entry name" value="ANTH domain"/>
    <property type="match status" value="1"/>
</dbReference>
<dbReference type="GO" id="GO:0006900">
    <property type="term" value="P:vesicle budding from membrane"/>
    <property type="evidence" value="ECO:0007669"/>
    <property type="project" value="TreeGrafter"/>
</dbReference>
<dbReference type="InterPro" id="IPR013809">
    <property type="entry name" value="ENTH"/>
</dbReference>
<dbReference type="EMBL" id="JACMSC010000014">
    <property type="protein sequence ID" value="KAG6491204.1"/>
    <property type="molecule type" value="Genomic_DNA"/>
</dbReference>
<dbReference type="GO" id="GO:0005905">
    <property type="term" value="C:clathrin-coated pit"/>
    <property type="evidence" value="ECO:0007669"/>
    <property type="project" value="UniProtKB-SubCell"/>
</dbReference>
<dbReference type="Proteomes" id="UP000734854">
    <property type="component" value="Unassembled WGS sequence"/>
</dbReference>
<dbReference type="GO" id="GO:0005794">
    <property type="term" value="C:Golgi apparatus"/>
    <property type="evidence" value="ECO:0007669"/>
    <property type="project" value="UniProtKB-SubCell"/>
</dbReference>
<dbReference type="PANTHER" id="PTHR22951">
    <property type="entry name" value="CLATHRIN ASSEMBLY PROTEIN"/>
    <property type="match status" value="1"/>
</dbReference>
<dbReference type="InterPro" id="IPR014712">
    <property type="entry name" value="ANTH_dom_sf"/>
</dbReference>
<dbReference type="GO" id="GO:0072583">
    <property type="term" value="P:clathrin-dependent endocytosis"/>
    <property type="evidence" value="ECO:0007669"/>
    <property type="project" value="InterPro"/>
</dbReference>
<dbReference type="SUPFAM" id="SSF48464">
    <property type="entry name" value="ENTH/VHS domain"/>
    <property type="match status" value="1"/>
</dbReference>
<evidence type="ECO:0000256" key="5">
    <source>
        <dbReference type="ARBA" id="ARBA00023034"/>
    </source>
</evidence>
<evidence type="ECO:0000313" key="11">
    <source>
        <dbReference type="Proteomes" id="UP000734854"/>
    </source>
</evidence>
<dbReference type="CDD" id="cd03564">
    <property type="entry name" value="ANTH_N"/>
    <property type="match status" value="1"/>
</dbReference>
<dbReference type="GO" id="GO:0048268">
    <property type="term" value="P:clathrin coat assembly"/>
    <property type="evidence" value="ECO:0007669"/>
    <property type="project" value="InterPro"/>
</dbReference>
<evidence type="ECO:0000256" key="1">
    <source>
        <dbReference type="ARBA" id="ARBA00004132"/>
    </source>
</evidence>
<feature type="domain" description="ENTH" evidence="9">
    <location>
        <begin position="24"/>
        <end position="161"/>
    </location>
</feature>
<dbReference type="InterPro" id="IPR011417">
    <property type="entry name" value="ANTH_dom"/>
</dbReference>
<dbReference type="InterPro" id="IPR045192">
    <property type="entry name" value="AP180-like"/>
</dbReference>
<protein>
    <recommendedName>
        <fullName evidence="9">ENTH domain-containing protein</fullName>
    </recommendedName>
</protein>
<comment type="subcellular location">
    <subcellularLocation>
        <location evidence="1">Cytoplasmic vesicle</location>
        <location evidence="1">Clathrin-coated vesicle</location>
    </subcellularLocation>
    <subcellularLocation>
        <location evidence="2">Golgi apparatus</location>
    </subcellularLocation>
    <subcellularLocation>
        <location evidence="3">Membrane</location>
        <location evidence="3">Clathrin-coated pit</location>
    </subcellularLocation>
</comment>
<evidence type="ECO:0000256" key="7">
    <source>
        <dbReference type="ARBA" id="ARBA00023176"/>
    </source>
</evidence>
<keyword evidence="7" id="KW-0168">Coated pit</keyword>
<dbReference type="GO" id="GO:0000149">
    <property type="term" value="F:SNARE binding"/>
    <property type="evidence" value="ECO:0007669"/>
    <property type="project" value="TreeGrafter"/>
</dbReference>
<keyword evidence="11" id="KW-1185">Reference proteome</keyword>
<keyword evidence="6" id="KW-0472">Membrane</keyword>
<sequence length="517" mass="58335">MSTLKGWRQAYGALKDTTTLSLATVKSNFKDVDVAVVKATSHVERPPKERHIQKFIAAASGSLPRIDVAYCVRTLSRRLAKTRNWVVSLKTLIVIHRTLREGDSTFREELLHYSNKAHFLDLTNFKDNSSSLAWDCSSWVRTYALFLEERLECYKILKYDVQEHLSRRFSDVPDIPEGAAFGNYLIQYALALVIKESFIIYRAMNDGIINLVDLFFAMPRYEATRALDIYKRAGHLALSLSEFYVVCKGLELVKKFQFPALKEPPSSFLATMEEHITETTRIGSILNKTLKSQERNLSTCEEQISWESLEQTVLREAKPSSVEHVEKSEAVEDVTTQSETIANLLDFDEITSMATQLEDRNSLALALSSPGSDTKPKSTGGIIQTYTDPSGWELALVITASSNISQPAEAKLVCHFAGGFEELPESLYDYATREQQRSSIYGTNPFAASNYISPPPNFQMAFMEEQHYFLRQQQNMTMTSPRNSQLEFAHPQAFSSNPFGNPLTNYSQPVPGSFSLI</sequence>
<dbReference type="SUPFAM" id="SSF89009">
    <property type="entry name" value="GAT-like domain"/>
    <property type="match status" value="1"/>
</dbReference>
<reference evidence="10 11" key="1">
    <citation type="submission" date="2020-08" db="EMBL/GenBank/DDBJ databases">
        <title>Plant Genome Project.</title>
        <authorList>
            <person name="Zhang R.-G."/>
        </authorList>
    </citation>
    <scope>NUCLEOTIDE SEQUENCE [LARGE SCALE GENOMIC DNA]</scope>
    <source>
        <tissue evidence="10">Rhizome</tissue>
    </source>
</reference>
<gene>
    <name evidence="10" type="ORF">ZIOFF_052540</name>
</gene>
<name>A0A8J5FNW4_ZINOF</name>
<evidence type="ECO:0000256" key="8">
    <source>
        <dbReference type="ARBA" id="ARBA00023329"/>
    </source>
</evidence>
<evidence type="ECO:0000259" key="9">
    <source>
        <dbReference type="PROSITE" id="PS50942"/>
    </source>
</evidence>
<comment type="caution">
    <text evidence="10">The sequence shown here is derived from an EMBL/GenBank/DDBJ whole genome shotgun (WGS) entry which is preliminary data.</text>
</comment>
<proteinExistence type="predicted"/>
<dbReference type="SMART" id="SM00273">
    <property type="entry name" value="ENTH"/>
    <property type="match status" value="1"/>
</dbReference>
<dbReference type="GO" id="GO:0032050">
    <property type="term" value="F:clathrin heavy chain binding"/>
    <property type="evidence" value="ECO:0007669"/>
    <property type="project" value="TreeGrafter"/>
</dbReference>
<dbReference type="PROSITE" id="PS50942">
    <property type="entry name" value="ENTH"/>
    <property type="match status" value="1"/>
</dbReference>
<dbReference type="PANTHER" id="PTHR22951:SF5">
    <property type="entry name" value="PHOSPHATIDYLINOSITOL-BINDING CLATHRIN ASSEMBLY PROTEIN LAP"/>
    <property type="match status" value="1"/>
</dbReference>
<dbReference type="InterPro" id="IPR008942">
    <property type="entry name" value="ENTH_VHS"/>
</dbReference>
<accession>A0A8J5FNW4</accession>
<dbReference type="AlphaFoldDB" id="A0A8J5FNW4"/>
<dbReference type="InterPro" id="IPR048050">
    <property type="entry name" value="ANTH_N_plant"/>
</dbReference>
<keyword evidence="5" id="KW-0333">Golgi apparatus</keyword>
<evidence type="ECO:0000256" key="2">
    <source>
        <dbReference type="ARBA" id="ARBA00004555"/>
    </source>
</evidence>
<evidence type="ECO:0000256" key="3">
    <source>
        <dbReference type="ARBA" id="ARBA00004600"/>
    </source>
</evidence>
<evidence type="ECO:0000256" key="6">
    <source>
        <dbReference type="ARBA" id="ARBA00023136"/>
    </source>
</evidence>
<evidence type="ECO:0000256" key="4">
    <source>
        <dbReference type="ARBA" id="ARBA00022583"/>
    </source>
</evidence>
<keyword evidence="4" id="KW-0254">Endocytosis</keyword>
<dbReference type="GO" id="GO:0030136">
    <property type="term" value="C:clathrin-coated vesicle"/>
    <property type="evidence" value="ECO:0007669"/>
    <property type="project" value="UniProtKB-SubCell"/>
</dbReference>